<dbReference type="RefSeq" id="YP_010799689.1">
    <property type="nucleotide sequence ID" value="NC_076682.1"/>
</dbReference>
<dbReference type="Proteomes" id="UP000830719">
    <property type="component" value="Segment"/>
</dbReference>
<organism evidence="1 2">
    <name type="scientific">Rachiplusia nu nucleopolyhedrovirus</name>
    <dbReference type="NCBI Taxonomy" id="2605775"/>
    <lineage>
        <taxon>Viruses</taxon>
        <taxon>Viruses incertae sedis</taxon>
        <taxon>Naldaviricetes</taxon>
        <taxon>Lefavirales</taxon>
        <taxon>Baculoviridae</taxon>
        <taxon>Alphabaculovirus</taxon>
        <taxon>Alphabaculovirus ranus</taxon>
    </lineage>
</organism>
<dbReference type="EMBL" id="MK419956">
    <property type="protein sequence ID" value="QEI03625.1"/>
    <property type="molecule type" value="Genomic_DNA"/>
</dbReference>
<sequence length="141" mass="16825">MVDLDKNLLVFSFDRHNQKILYRQKSYNSTRKEYLYTIYVLKVKPNYIFSNENTRKINRLAPGQVKVSILGKYYEAETIEYTADDTLTVTVYLPTNKFKAIAVHYNYGYFKNKGKPWEIPIYVQRLYDTLEDEALINKKKE</sequence>
<dbReference type="KEGG" id="vg:80538074"/>
<proteinExistence type="predicted"/>
<protein>
    <submittedName>
        <fullName evidence="1">Uncharacterized protein</fullName>
    </submittedName>
</protein>
<keyword evidence="2" id="KW-1185">Reference proteome</keyword>
<reference evidence="1" key="1">
    <citation type="submission" date="2019-01" db="EMBL/GenBank/DDBJ databases">
        <authorList>
            <person name="Trentin L.B."/>
            <person name="Santos E.R."/>
            <person name="Silva L.A."/>
            <person name="Sosa-Gomez D.R."/>
            <person name="Ribeiro B.M."/>
            <person name="Ardisson-Araujo D.M.P."/>
        </authorList>
    </citation>
    <scope>NUCLEOTIDE SEQUENCE</scope>
    <source>
        <strain evidence="1">VPN54</strain>
    </source>
</reference>
<evidence type="ECO:0000313" key="1">
    <source>
        <dbReference type="EMBL" id="QEI03625.1"/>
    </source>
</evidence>
<dbReference type="GeneID" id="80538074"/>
<name>A0AAE6M7I4_9ABAC</name>
<accession>A0AAE6M7I4</accession>
<evidence type="ECO:0000313" key="2">
    <source>
        <dbReference type="Proteomes" id="UP000830719"/>
    </source>
</evidence>